<feature type="compositionally biased region" description="Low complexity" evidence="1">
    <location>
        <begin position="200"/>
        <end position="218"/>
    </location>
</feature>
<dbReference type="InterPro" id="IPR001878">
    <property type="entry name" value="Znf_CCHC"/>
</dbReference>
<evidence type="ECO:0000313" key="3">
    <source>
        <dbReference type="EMBL" id="KAG2605826.1"/>
    </source>
</evidence>
<feature type="domain" description="CCHC-type" evidence="2">
    <location>
        <begin position="174"/>
        <end position="190"/>
    </location>
</feature>
<dbReference type="SMART" id="SM00343">
    <property type="entry name" value="ZnF_C2HC"/>
    <property type="match status" value="2"/>
</dbReference>
<feature type="region of interest" description="Disordered" evidence="1">
    <location>
        <begin position="199"/>
        <end position="221"/>
    </location>
</feature>
<feature type="region of interest" description="Disordered" evidence="1">
    <location>
        <begin position="86"/>
        <end position="147"/>
    </location>
</feature>
<dbReference type="InterPro" id="IPR036875">
    <property type="entry name" value="Znf_CCHC_sf"/>
</dbReference>
<dbReference type="EMBL" id="CM029044">
    <property type="protein sequence ID" value="KAG2605826.1"/>
    <property type="molecule type" value="Genomic_DNA"/>
</dbReference>
<keyword evidence="4" id="KW-1185">Reference proteome</keyword>
<dbReference type="SUPFAM" id="SSF57756">
    <property type="entry name" value="Retrovirus zinc finger-like domains"/>
    <property type="match status" value="1"/>
</dbReference>
<dbReference type="Proteomes" id="UP000823388">
    <property type="component" value="Chromosome 4N"/>
</dbReference>
<dbReference type="OrthoDB" id="690704at2759"/>
<evidence type="ECO:0000313" key="4">
    <source>
        <dbReference type="Proteomes" id="UP000823388"/>
    </source>
</evidence>
<feature type="compositionally biased region" description="Low complexity" evidence="1">
    <location>
        <begin position="118"/>
        <end position="135"/>
    </location>
</feature>
<dbReference type="AlphaFoldDB" id="A0A8T0TBH4"/>
<name>A0A8T0TBH4_PANVG</name>
<dbReference type="GO" id="GO:0003676">
    <property type="term" value="F:nucleic acid binding"/>
    <property type="evidence" value="ECO:0007669"/>
    <property type="project" value="InterPro"/>
</dbReference>
<dbReference type="Gene3D" id="4.10.60.10">
    <property type="entry name" value="Zinc finger, CCHC-type"/>
    <property type="match status" value="1"/>
</dbReference>
<comment type="caution">
    <text evidence="3">The sequence shown here is derived from an EMBL/GenBank/DDBJ whole genome shotgun (WGS) entry which is preliminary data.</text>
</comment>
<sequence>MNDALNDNQQGDKTVDEYERDFSNIVHFVPSVASDEREKARKFFTGLNAQYRVVMGRNPPTTYITTVEEARGMETKFQLKMLQQRHNGNSSNTGGEHKRVHQEGGEPSQQPSFKKSKGNQPSQQPSKSKQSGAQSFLAQHGGNSSFTRPVPGQGLICFKCGKSHNASECSFSGTCKTCGKEGHISVVCKRNPNYIIKWQRSSSSSTGSTSVASSRGSAPTVAAPRGTVQMMAGPPVAYSSCPQYYYPPSSYYWPPPQLPTPRAPLQLPALPSPTAQLPQYAAGGSSSTAPTGVYTMPTAIGVS</sequence>
<dbReference type="GO" id="GO:0008270">
    <property type="term" value="F:zinc ion binding"/>
    <property type="evidence" value="ECO:0007669"/>
    <property type="project" value="InterPro"/>
</dbReference>
<feature type="domain" description="CCHC-type" evidence="2">
    <location>
        <begin position="156"/>
        <end position="171"/>
    </location>
</feature>
<evidence type="ECO:0000259" key="2">
    <source>
        <dbReference type="SMART" id="SM00343"/>
    </source>
</evidence>
<gene>
    <name evidence="3" type="ORF">PVAP13_4NG160663</name>
</gene>
<reference evidence="3" key="1">
    <citation type="submission" date="2020-05" db="EMBL/GenBank/DDBJ databases">
        <title>WGS assembly of Panicum virgatum.</title>
        <authorList>
            <person name="Lovell J.T."/>
            <person name="Jenkins J."/>
            <person name="Shu S."/>
            <person name="Juenger T.E."/>
            <person name="Schmutz J."/>
        </authorList>
    </citation>
    <scope>NUCLEOTIDE SEQUENCE</scope>
    <source>
        <strain evidence="3">AP13</strain>
    </source>
</reference>
<feature type="compositionally biased region" description="Basic and acidic residues" evidence="1">
    <location>
        <begin position="95"/>
        <end position="104"/>
    </location>
</feature>
<proteinExistence type="predicted"/>
<organism evidence="3 4">
    <name type="scientific">Panicum virgatum</name>
    <name type="common">Blackwell switchgrass</name>
    <dbReference type="NCBI Taxonomy" id="38727"/>
    <lineage>
        <taxon>Eukaryota</taxon>
        <taxon>Viridiplantae</taxon>
        <taxon>Streptophyta</taxon>
        <taxon>Embryophyta</taxon>
        <taxon>Tracheophyta</taxon>
        <taxon>Spermatophyta</taxon>
        <taxon>Magnoliopsida</taxon>
        <taxon>Liliopsida</taxon>
        <taxon>Poales</taxon>
        <taxon>Poaceae</taxon>
        <taxon>PACMAD clade</taxon>
        <taxon>Panicoideae</taxon>
        <taxon>Panicodae</taxon>
        <taxon>Paniceae</taxon>
        <taxon>Panicinae</taxon>
        <taxon>Panicum</taxon>
        <taxon>Panicum sect. Hiantes</taxon>
    </lineage>
</organism>
<protein>
    <recommendedName>
        <fullName evidence="2">CCHC-type domain-containing protein</fullName>
    </recommendedName>
</protein>
<accession>A0A8T0TBH4</accession>
<evidence type="ECO:0000256" key="1">
    <source>
        <dbReference type="SAM" id="MobiDB-lite"/>
    </source>
</evidence>